<dbReference type="InterPro" id="IPR045058">
    <property type="entry name" value="GIMA/IAN/Toc"/>
</dbReference>
<dbReference type="EMBL" id="JAGYWB010000017">
    <property type="protein sequence ID" value="KAI0494318.1"/>
    <property type="molecule type" value="Genomic_DNA"/>
</dbReference>
<feature type="compositionally biased region" description="Basic and acidic residues" evidence="3">
    <location>
        <begin position="315"/>
        <end position="335"/>
    </location>
</feature>
<evidence type="ECO:0000313" key="5">
    <source>
        <dbReference type="EMBL" id="KAI0494318.1"/>
    </source>
</evidence>
<dbReference type="PANTHER" id="PTHR10903:SF184">
    <property type="entry name" value="GTP-BINDING PROTEIN A"/>
    <property type="match status" value="1"/>
</dbReference>
<dbReference type="InterPro" id="IPR027417">
    <property type="entry name" value="P-loop_NTPase"/>
</dbReference>
<dbReference type="Gene3D" id="3.40.50.300">
    <property type="entry name" value="P-loop containing nucleotide triphosphate hydrolases"/>
    <property type="match status" value="1"/>
</dbReference>
<dbReference type="AlphaFoldDB" id="A0A8T3ADV5"/>
<feature type="region of interest" description="Disordered" evidence="3">
    <location>
        <begin position="183"/>
        <end position="206"/>
    </location>
</feature>
<evidence type="ECO:0000256" key="3">
    <source>
        <dbReference type="SAM" id="MobiDB-lite"/>
    </source>
</evidence>
<feature type="region of interest" description="Disordered" evidence="3">
    <location>
        <begin position="315"/>
        <end position="434"/>
    </location>
</feature>
<feature type="compositionally biased region" description="Basic and acidic residues" evidence="3">
    <location>
        <begin position="401"/>
        <end position="414"/>
    </location>
</feature>
<feature type="compositionally biased region" description="Basic and acidic residues" evidence="3">
    <location>
        <begin position="362"/>
        <end position="372"/>
    </location>
</feature>
<name>A0A8T3ADV5_DENNO</name>
<evidence type="ECO:0000256" key="1">
    <source>
        <dbReference type="ARBA" id="ARBA00022741"/>
    </source>
</evidence>
<protein>
    <recommendedName>
        <fullName evidence="4">AIG1-type G domain-containing protein</fullName>
    </recommendedName>
</protein>
<keyword evidence="1" id="KW-0547">Nucleotide-binding</keyword>
<reference evidence="5" key="1">
    <citation type="journal article" date="2022" name="Front. Genet.">
        <title>Chromosome-Scale Assembly of the Dendrobium nobile Genome Provides Insights Into the Molecular Mechanism of the Biosynthesis of the Medicinal Active Ingredient of Dendrobium.</title>
        <authorList>
            <person name="Xu Q."/>
            <person name="Niu S.-C."/>
            <person name="Li K.-L."/>
            <person name="Zheng P.-J."/>
            <person name="Zhang X.-J."/>
            <person name="Jia Y."/>
            <person name="Liu Y."/>
            <person name="Niu Y.-X."/>
            <person name="Yu L.-H."/>
            <person name="Chen D.-F."/>
            <person name="Zhang G.-Q."/>
        </authorList>
    </citation>
    <scope>NUCLEOTIDE SEQUENCE</scope>
    <source>
        <tissue evidence="5">Leaf</tissue>
    </source>
</reference>
<comment type="caution">
    <text evidence="5">The sequence shown here is derived from an EMBL/GenBank/DDBJ whole genome shotgun (WGS) entry which is preliminary data.</text>
</comment>
<keyword evidence="2" id="KW-0342">GTP-binding</keyword>
<accession>A0A8T3ADV5</accession>
<organism evidence="5 6">
    <name type="scientific">Dendrobium nobile</name>
    <name type="common">Orchid</name>
    <dbReference type="NCBI Taxonomy" id="94219"/>
    <lineage>
        <taxon>Eukaryota</taxon>
        <taxon>Viridiplantae</taxon>
        <taxon>Streptophyta</taxon>
        <taxon>Embryophyta</taxon>
        <taxon>Tracheophyta</taxon>
        <taxon>Spermatophyta</taxon>
        <taxon>Magnoliopsida</taxon>
        <taxon>Liliopsida</taxon>
        <taxon>Asparagales</taxon>
        <taxon>Orchidaceae</taxon>
        <taxon>Epidendroideae</taxon>
        <taxon>Malaxideae</taxon>
        <taxon>Dendrobiinae</taxon>
        <taxon>Dendrobium</taxon>
    </lineage>
</organism>
<feature type="region of interest" description="Disordered" evidence="3">
    <location>
        <begin position="256"/>
        <end position="275"/>
    </location>
</feature>
<feature type="domain" description="AIG1-type G" evidence="4">
    <location>
        <begin position="21"/>
        <end position="72"/>
    </location>
</feature>
<keyword evidence="6" id="KW-1185">Reference proteome</keyword>
<dbReference type="Pfam" id="PF04548">
    <property type="entry name" value="AIG1"/>
    <property type="match status" value="1"/>
</dbReference>
<dbReference type="Proteomes" id="UP000829196">
    <property type="component" value="Unassembled WGS sequence"/>
</dbReference>
<dbReference type="PANTHER" id="PTHR10903">
    <property type="entry name" value="GTPASE, IMAP FAMILY MEMBER-RELATED"/>
    <property type="match status" value="1"/>
</dbReference>
<dbReference type="OrthoDB" id="10502352at2759"/>
<dbReference type="GO" id="GO:0005525">
    <property type="term" value="F:GTP binding"/>
    <property type="evidence" value="ECO:0007669"/>
    <property type="project" value="UniProtKB-KW"/>
</dbReference>
<evidence type="ECO:0000313" key="6">
    <source>
        <dbReference type="Proteomes" id="UP000829196"/>
    </source>
</evidence>
<proteinExistence type="predicted"/>
<dbReference type="InterPro" id="IPR006703">
    <property type="entry name" value="G_AIG1"/>
</dbReference>
<evidence type="ECO:0000259" key="4">
    <source>
        <dbReference type="Pfam" id="PF04548"/>
    </source>
</evidence>
<evidence type="ECO:0000256" key="2">
    <source>
        <dbReference type="ARBA" id="ARBA00023134"/>
    </source>
</evidence>
<gene>
    <name evidence="5" type="ORF">KFK09_024452</name>
</gene>
<sequence length="542" mass="61539">MTMEADPINDWEMTAASNPVNIVVVGKAGNDKSATGNSILGREVFISKLSPSGVTCTSELQGTILNDGRIINMDLQNAPMTVQLGRGARIQLANAVIETRNTGATIQFGSVDFPAVVARASGAPTRRVHLPAPRPAAENSRGKISVFERLSQPEALTTRRIVNGGKVSVVTINTTTLPTRLFAPGKYDAETPSSGGRPTRRQRRRMNAELRAQHQQLPVHPSNLPALVPEVNVPTRNKFSDLKWVKRNSSTGELKKSFWEQRREAPAPPRRKEPETLSARVYRVLKTVKEKGLKKKKFQRPLVIEARRTPLRERLSFTTERRERRQNQRGEHRGVTPEPYVQGSTAERSRWKGKQVWRPKPRRNEKDRREGGTDLGVTSGEASRRSAPIYKQRQKWAPKKTHNDIPPDGRHLGESSRGSRRLPSPPKEETNFDRSPLVEEVLVPNQEPKIQWRRRSEIRVLEDEGNMQGEDNIEEDEFLEEDKNIQEYLEGDENIEEFMDGNLEEELKEINDTLDMEVVYMVRHANTNDETYYDDDEGDDDQ</sequence>
<feature type="compositionally biased region" description="Basic residues" evidence="3">
    <location>
        <begin position="351"/>
        <end position="361"/>
    </location>
</feature>